<dbReference type="RefSeq" id="YP_007890344.1">
    <property type="nucleotide sequence ID" value="NC_021120.1"/>
</dbReference>
<dbReference type="AlphaFoldDB" id="M4JDC1"/>
<evidence type="ECO:0000256" key="1">
    <source>
        <dbReference type="SAM" id="Phobius"/>
    </source>
</evidence>
<dbReference type="CTD" id="4541"/>
<organism evidence="2">
    <name type="scientific">Bursaphelenchus mucronatus</name>
    <name type="common">Pinewood nematode worm</name>
    <dbReference type="NCBI Taxonomy" id="6325"/>
    <lineage>
        <taxon>Eukaryota</taxon>
        <taxon>Metazoa</taxon>
        <taxon>Ecdysozoa</taxon>
        <taxon>Nematoda</taxon>
        <taxon>Chromadorea</taxon>
        <taxon>Rhabditida</taxon>
        <taxon>Tylenchina</taxon>
        <taxon>Tylenchomorpha</taxon>
        <taxon>Aphelenchoidea</taxon>
        <taxon>Aphelenchoididae</taxon>
        <taxon>Bursaphelenchus</taxon>
    </lineage>
</organism>
<dbReference type="GeneID" id="15332618"/>
<keyword evidence="2" id="KW-0496">Mitochondrion</keyword>
<evidence type="ECO:0000313" key="2">
    <source>
        <dbReference type="EMBL" id="AGC41352.1"/>
    </source>
</evidence>
<feature type="transmembrane region" description="Helical" evidence="1">
    <location>
        <begin position="113"/>
        <end position="135"/>
    </location>
</feature>
<keyword evidence="1" id="KW-0812">Transmembrane</keyword>
<name>M4JDC1_BURMU</name>
<keyword evidence="1" id="KW-0472">Membrane</keyword>
<protein>
    <submittedName>
        <fullName evidence="2">NADH dehydrogenase subunit 6</fullName>
    </submittedName>
</protein>
<gene>
    <name evidence="2" type="primary">ND6</name>
</gene>
<keyword evidence="1" id="KW-1133">Transmembrane helix</keyword>
<feature type="transmembrane region" description="Helical" evidence="1">
    <location>
        <begin position="6"/>
        <end position="34"/>
    </location>
</feature>
<feature type="transmembrane region" description="Helical" evidence="1">
    <location>
        <begin position="46"/>
        <end position="68"/>
    </location>
</feature>
<reference evidence="2" key="1">
    <citation type="journal article" date="2013" name="Gene">
        <title>Comparison of complete mitochondrial genomes of pine wilt nematode Bursaphelenchus xylophilus and Bursaphelenchus mucronatus (Nematoda: Aphelenchoidea) and development of a molecular tool for species identification.</title>
        <authorList>
            <person name="Sultana T."/>
            <person name="Han H."/>
            <person name="Park J.K."/>
        </authorList>
    </citation>
    <scope>NUCLEOTIDE SEQUENCE</scope>
</reference>
<sequence>MIFMYFFIFILLVCYFSLMSFDPFKSCLLMILSLMLMSFILSFSKFIWVSYFVCLLFLSGIFVILIYFSSLSSFFFFFSNYFIVSLILLMNFVFIFIFNFLNFSLSYFFYNIYLMFFFFFILVLFYFLIFLSFFLSFNGALRKY</sequence>
<proteinExistence type="predicted"/>
<dbReference type="EMBL" id="GU177865">
    <property type="protein sequence ID" value="AGC41352.1"/>
    <property type="molecule type" value="Genomic_DNA"/>
</dbReference>
<feature type="transmembrane region" description="Helical" evidence="1">
    <location>
        <begin position="74"/>
        <end position="101"/>
    </location>
</feature>
<accession>M4JDC1</accession>
<geneLocation type="mitochondrion" evidence="2"/>